<dbReference type="GO" id="GO:0004048">
    <property type="term" value="F:anthranilate phosphoribosyltransferase activity"/>
    <property type="evidence" value="ECO:0007669"/>
    <property type="project" value="UniProtKB-UniRule"/>
</dbReference>
<keyword evidence="4 5" id="KW-0057">Aromatic amino acid biosynthesis</keyword>
<dbReference type="HAMAP" id="MF_00211">
    <property type="entry name" value="TrpD"/>
    <property type="match status" value="1"/>
</dbReference>
<feature type="binding site" evidence="5">
    <location>
        <position position="238"/>
    </location>
    <ligand>
        <name>Mg(2+)</name>
        <dbReference type="ChEBI" id="CHEBI:18420"/>
        <label>1</label>
    </ligand>
</feature>
<proteinExistence type="inferred from homology"/>
<comment type="caution">
    <text evidence="5">Lacks conserved residue(s) required for the propagation of feature annotation.</text>
</comment>
<keyword evidence="5" id="KW-0028">Amino-acid biosynthesis</keyword>
<feature type="binding site" evidence="5">
    <location>
        <position position="105"/>
    </location>
    <ligand>
        <name>Mg(2+)</name>
        <dbReference type="ChEBI" id="CHEBI:18420"/>
        <label>1</label>
    </ligand>
</feature>
<dbReference type="Pfam" id="PF02885">
    <property type="entry name" value="Glycos_trans_3N"/>
    <property type="match status" value="1"/>
</dbReference>
<comment type="caution">
    <text evidence="8">The sequence shown here is derived from an EMBL/GenBank/DDBJ whole genome shotgun (WGS) entry which is preliminary data.</text>
</comment>
<dbReference type="InterPro" id="IPR035902">
    <property type="entry name" value="Nuc_phospho_transferase"/>
</dbReference>
<dbReference type="EC" id="2.4.2.18" evidence="5"/>
<protein>
    <recommendedName>
        <fullName evidence="5">Anthranilate phosphoribosyltransferase</fullName>
        <ecNumber evidence="5">2.4.2.18</ecNumber>
    </recommendedName>
</protein>
<feature type="binding site" evidence="5">
    <location>
        <position position="133"/>
    </location>
    <ligand>
        <name>5-phospho-alpha-D-ribose 1-diphosphate</name>
        <dbReference type="ChEBI" id="CHEBI:58017"/>
    </ligand>
</feature>
<keyword evidence="2 5" id="KW-0808">Transferase</keyword>
<keyword evidence="5" id="KW-0460">Magnesium</keyword>
<evidence type="ECO:0000259" key="7">
    <source>
        <dbReference type="Pfam" id="PF02885"/>
    </source>
</evidence>
<comment type="subunit">
    <text evidence="5">Homodimer.</text>
</comment>
<dbReference type="PANTHER" id="PTHR43285:SF2">
    <property type="entry name" value="ANTHRANILATE PHOSPHORIBOSYLTRANSFERASE"/>
    <property type="match status" value="1"/>
</dbReference>
<feature type="binding site" evidence="5">
    <location>
        <position position="237"/>
    </location>
    <ligand>
        <name>Mg(2+)</name>
        <dbReference type="ChEBI" id="CHEBI:18420"/>
        <label>2</label>
    </ligand>
</feature>
<keyword evidence="1 5" id="KW-0328">Glycosyltransferase</keyword>
<keyword evidence="5" id="KW-0479">Metal-binding</keyword>
<gene>
    <name evidence="8" type="primary">trpD1</name>
    <name evidence="5" type="synonym">trpD</name>
    <name evidence="8" type="ORF">Afe05nite_32730</name>
</gene>
<evidence type="ECO:0000313" key="9">
    <source>
        <dbReference type="Proteomes" id="UP000598174"/>
    </source>
</evidence>
<feature type="domain" description="Glycosyl transferase family 3" evidence="6">
    <location>
        <begin position="89"/>
        <end position="340"/>
    </location>
</feature>
<feature type="binding site" evidence="5">
    <location>
        <begin position="121"/>
        <end position="129"/>
    </location>
    <ligand>
        <name>5-phospho-alpha-D-ribose 1-diphosphate</name>
        <dbReference type="ChEBI" id="CHEBI:58017"/>
    </ligand>
</feature>
<comment type="function">
    <text evidence="5">Catalyzes the transfer of the phosphoribosyl group of 5-phosphorylribose-1-pyrophosphate (PRPP) to anthranilate to yield N-(5'-phosphoribosyl)-anthranilate (PRA).</text>
</comment>
<comment type="catalytic activity">
    <reaction evidence="5">
        <text>N-(5-phospho-beta-D-ribosyl)anthranilate + diphosphate = 5-phospho-alpha-D-ribose 1-diphosphate + anthranilate</text>
        <dbReference type="Rhea" id="RHEA:11768"/>
        <dbReference type="ChEBI" id="CHEBI:16567"/>
        <dbReference type="ChEBI" id="CHEBI:18277"/>
        <dbReference type="ChEBI" id="CHEBI:33019"/>
        <dbReference type="ChEBI" id="CHEBI:58017"/>
        <dbReference type="EC" id="2.4.2.18"/>
    </reaction>
</comment>
<dbReference type="Gene3D" id="3.40.1030.10">
    <property type="entry name" value="Nucleoside phosphorylase/phosphoribosyltransferase catalytic domain"/>
    <property type="match status" value="1"/>
</dbReference>
<evidence type="ECO:0000256" key="2">
    <source>
        <dbReference type="ARBA" id="ARBA00022679"/>
    </source>
</evidence>
<feature type="binding site" evidence="5">
    <location>
        <position position="95"/>
    </location>
    <ligand>
        <name>anthranilate</name>
        <dbReference type="ChEBI" id="CHEBI:16567"/>
        <label>1</label>
    </ligand>
</feature>
<dbReference type="InterPro" id="IPR000312">
    <property type="entry name" value="Glycosyl_Trfase_fam3"/>
</dbReference>
<evidence type="ECO:0000256" key="3">
    <source>
        <dbReference type="ARBA" id="ARBA00022822"/>
    </source>
</evidence>
<feature type="binding site" evidence="5">
    <location>
        <position position="179"/>
    </location>
    <ligand>
        <name>anthranilate</name>
        <dbReference type="ChEBI" id="CHEBI:16567"/>
        <label>2</label>
    </ligand>
</feature>
<accession>A0A919MD61</accession>
<sequence>MSTTGTGTISTAETAGRWSGILATLMRREDLTEADTAWVMGEVIADNATPGRLGAFLSALRTKGESSAEIKGLAQALLANTHRISVPGTIVDIVGTGGAGGMNISTMAAVVVASTGVRVVKHGGRGASSRCGSADLLERLGIPMTLSPTAVAGVAAEAGITFCFAPVYHPGLRHAASTRRELGVPTVFNVLAPLINPADPRHQLVGASYLPLAPVMADVFAERGCSSLVVRGHDGLDELTTAAPSDVWVVRNGTVEQSRVDPADFGIARTDPAALRGGDIEENAAVAREFLAGAKGPIRDAVLLNAAAALATVDLNGGSLMELLSHSLARCAEAVDSGAAAATLQRWVKLAQQAA</sequence>
<feature type="binding site" evidence="5">
    <location>
        <position position="95"/>
    </location>
    <ligand>
        <name>5-phospho-alpha-D-ribose 1-diphosphate</name>
        <dbReference type="ChEBI" id="CHEBI:58017"/>
    </ligand>
</feature>
<dbReference type="RefSeq" id="WP_203817971.1">
    <property type="nucleotide sequence ID" value="NZ_BAAABP010000058.1"/>
</dbReference>
<organism evidence="8 9">
    <name type="scientific">Paractinoplanes ferrugineus</name>
    <dbReference type="NCBI Taxonomy" id="113564"/>
    <lineage>
        <taxon>Bacteria</taxon>
        <taxon>Bacillati</taxon>
        <taxon>Actinomycetota</taxon>
        <taxon>Actinomycetes</taxon>
        <taxon>Micromonosporales</taxon>
        <taxon>Micromonosporaceae</taxon>
        <taxon>Paractinoplanes</taxon>
    </lineage>
</organism>
<dbReference type="GO" id="GO:0000162">
    <property type="term" value="P:L-tryptophan biosynthetic process"/>
    <property type="evidence" value="ECO:0007669"/>
    <property type="project" value="UniProtKB-UniRule"/>
</dbReference>
<dbReference type="InterPro" id="IPR005940">
    <property type="entry name" value="Anthranilate_Pribosyl_Tfrase"/>
</dbReference>
<dbReference type="SUPFAM" id="SSF52418">
    <property type="entry name" value="Nucleoside phosphorylase/phosphoribosyltransferase catalytic domain"/>
    <property type="match status" value="1"/>
</dbReference>
<dbReference type="InterPro" id="IPR036320">
    <property type="entry name" value="Glycosyl_Trfase_fam3_N_dom_sf"/>
</dbReference>
<evidence type="ECO:0000256" key="4">
    <source>
        <dbReference type="ARBA" id="ARBA00023141"/>
    </source>
</evidence>
<keyword evidence="3 5" id="KW-0822">Tryptophan biosynthesis</keyword>
<dbReference type="Pfam" id="PF00591">
    <property type="entry name" value="Glycos_transf_3"/>
    <property type="match status" value="1"/>
</dbReference>
<dbReference type="PANTHER" id="PTHR43285">
    <property type="entry name" value="ANTHRANILATE PHOSPHORIBOSYLTRANSFERASE"/>
    <property type="match status" value="1"/>
</dbReference>
<name>A0A919MD61_9ACTN</name>
<evidence type="ECO:0000256" key="5">
    <source>
        <dbReference type="HAMAP-Rule" id="MF_00211"/>
    </source>
</evidence>
<dbReference type="GO" id="GO:0005829">
    <property type="term" value="C:cytosol"/>
    <property type="evidence" value="ECO:0007669"/>
    <property type="project" value="TreeGrafter"/>
</dbReference>
<dbReference type="GO" id="GO:0000287">
    <property type="term" value="F:magnesium ion binding"/>
    <property type="evidence" value="ECO:0007669"/>
    <property type="project" value="UniProtKB-UniRule"/>
</dbReference>
<dbReference type="NCBIfam" id="TIGR01245">
    <property type="entry name" value="trpD"/>
    <property type="match status" value="1"/>
</dbReference>
<dbReference type="SUPFAM" id="SSF47648">
    <property type="entry name" value="Nucleoside phosphorylase/phosphoribosyltransferase N-terminal domain"/>
    <property type="match status" value="1"/>
</dbReference>
<dbReference type="InterPro" id="IPR017459">
    <property type="entry name" value="Glycosyl_Trfase_fam3_N_dom"/>
</dbReference>
<comment type="similarity">
    <text evidence="5">Belongs to the anthranilate phosphoribosyltransferase family.</text>
</comment>
<feature type="domain" description="Glycosyl transferase family 3 N-terminal" evidence="7">
    <location>
        <begin position="21"/>
        <end position="79"/>
    </location>
</feature>
<evidence type="ECO:0000259" key="6">
    <source>
        <dbReference type="Pfam" id="PF00591"/>
    </source>
</evidence>
<dbReference type="Proteomes" id="UP000598174">
    <property type="component" value="Unassembled WGS sequence"/>
</dbReference>
<keyword evidence="9" id="KW-1185">Reference proteome</keyword>
<reference evidence="8" key="1">
    <citation type="submission" date="2021-01" db="EMBL/GenBank/DDBJ databases">
        <title>Whole genome shotgun sequence of Actinoplanes ferrugineus NBRC 15555.</title>
        <authorList>
            <person name="Komaki H."/>
            <person name="Tamura T."/>
        </authorList>
    </citation>
    <scope>NUCLEOTIDE SEQUENCE</scope>
    <source>
        <strain evidence="8">NBRC 15555</strain>
    </source>
</reference>
<evidence type="ECO:0000313" key="8">
    <source>
        <dbReference type="EMBL" id="GIE11433.1"/>
    </source>
</evidence>
<evidence type="ECO:0000256" key="1">
    <source>
        <dbReference type="ARBA" id="ARBA00022676"/>
    </source>
</evidence>
<feature type="binding site" evidence="5">
    <location>
        <position position="238"/>
    </location>
    <ligand>
        <name>Mg(2+)</name>
        <dbReference type="ChEBI" id="CHEBI:18420"/>
        <label>2</label>
    </ligand>
</feature>
<comment type="pathway">
    <text evidence="5">Amino-acid biosynthesis; L-tryptophan biosynthesis; L-tryptophan from chorismate: step 2/5.</text>
</comment>
<comment type="cofactor">
    <cofactor evidence="5">
        <name>Mg(2+)</name>
        <dbReference type="ChEBI" id="CHEBI:18420"/>
    </cofactor>
    <text evidence="5">Binds 2 magnesium ions per monomer.</text>
</comment>
<dbReference type="EMBL" id="BOMM01000029">
    <property type="protein sequence ID" value="GIE11433.1"/>
    <property type="molecule type" value="Genomic_DNA"/>
</dbReference>
<dbReference type="Gene3D" id="1.20.970.10">
    <property type="entry name" value="Transferase, Pyrimidine Nucleoside Phosphorylase, Chain C"/>
    <property type="match status" value="1"/>
</dbReference>
<feature type="binding site" evidence="5">
    <location>
        <begin position="103"/>
        <end position="106"/>
    </location>
    <ligand>
        <name>5-phospho-alpha-D-ribose 1-diphosphate</name>
        <dbReference type="ChEBI" id="CHEBI:58017"/>
    </ligand>
</feature>
<dbReference type="AlphaFoldDB" id="A0A919MD61"/>